<reference evidence="1" key="1">
    <citation type="submission" date="2021-01" db="EMBL/GenBank/DDBJ databases">
        <authorList>
            <person name="Corre E."/>
            <person name="Pelletier E."/>
            <person name="Niang G."/>
            <person name="Scheremetjew M."/>
            <person name="Finn R."/>
            <person name="Kale V."/>
            <person name="Holt S."/>
            <person name="Cochrane G."/>
            <person name="Meng A."/>
            <person name="Brown T."/>
            <person name="Cohen L."/>
        </authorList>
    </citation>
    <scope>NUCLEOTIDE SEQUENCE</scope>
    <source>
        <strain evidence="1">UTEX LB 985</strain>
    </source>
</reference>
<dbReference type="AlphaFoldDB" id="A0A7S2E3X0"/>
<dbReference type="EMBL" id="HBGU01041406">
    <property type="protein sequence ID" value="CAD9470873.1"/>
    <property type="molecule type" value="Transcribed_RNA"/>
</dbReference>
<accession>A0A7S2E3X0</accession>
<proteinExistence type="predicted"/>
<organism evidence="1">
    <name type="scientific">Haptolina brevifila</name>
    <dbReference type="NCBI Taxonomy" id="156173"/>
    <lineage>
        <taxon>Eukaryota</taxon>
        <taxon>Haptista</taxon>
        <taxon>Haptophyta</taxon>
        <taxon>Prymnesiophyceae</taxon>
        <taxon>Prymnesiales</taxon>
        <taxon>Prymnesiaceae</taxon>
        <taxon>Haptolina</taxon>
    </lineage>
</organism>
<gene>
    <name evidence="1" type="ORF">CBRE1094_LOCUS22547</name>
</gene>
<evidence type="ECO:0000313" key="1">
    <source>
        <dbReference type="EMBL" id="CAD9470873.1"/>
    </source>
</evidence>
<name>A0A7S2E3X0_9EUKA</name>
<sequence>MGFNETLSEAGAPLGKALVLVVARPAMALLSLAGEIDVPPLLPLKTMTPPLNAFQNHLLLCRAVLLEFRYLRLVLLLCESKPGLVTVSLPWLWLLGVPPLLPLQAMTSPFNAFPNHRLLCLPLLLEFRYLLRVLPLRESKPGLVNVSLLGLLLLSVHRRLGSLYLLLSLSPIPLTALLVSLLPVSAPVLFRCWLHLISHPHALRDSVP</sequence>
<protein>
    <submittedName>
        <fullName evidence="1">Uncharacterized protein</fullName>
    </submittedName>
</protein>